<evidence type="ECO:0000259" key="2">
    <source>
        <dbReference type="PROSITE" id="PS00028"/>
    </source>
</evidence>
<evidence type="ECO:0000313" key="3">
    <source>
        <dbReference type="EMBL" id="PSR71856.1"/>
    </source>
</evidence>
<accession>A0A2R6NHI9</accession>
<sequence length="152" mass="17274">MPPYRSNRNNCIDGSRRRVYNTTRLTCPDCKGVYRNLSGLSKHRNTFHARPFGHSMTILGRQQPTTQQPQDGSTDVSQCPEPHLDDPSVLPTVHGDPENHLYEIRHKYLDGAQPSASNFSLLTQLYQDDPVISLECFSKIPTYRRLPARLPA</sequence>
<dbReference type="AlphaFoldDB" id="A0A2R6NHI9"/>
<gene>
    <name evidence="3" type="ORF">PHLCEN_2v12272</name>
</gene>
<dbReference type="InterPro" id="IPR013087">
    <property type="entry name" value="Znf_C2H2_type"/>
</dbReference>
<comment type="caution">
    <text evidence="3">The sequence shown here is derived from an EMBL/GenBank/DDBJ whole genome shotgun (WGS) entry which is preliminary data.</text>
</comment>
<feature type="region of interest" description="Disordered" evidence="1">
    <location>
        <begin position="60"/>
        <end position="92"/>
    </location>
</feature>
<proteinExistence type="predicted"/>
<organism evidence="3 4">
    <name type="scientific">Hermanssonia centrifuga</name>
    <dbReference type="NCBI Taxonomy" id="98765"/>
    <lineage>
        <taxon>Eukaryota</taxon>
        <taxon>Fungi</taxon>
        <taxon>Dikarya</taxon>
        <taxon>Basidiomycota</taxon>
        <taxon>Agaricomycotina</taxon>
        <taxon>Agaricomycetes</taxon>
        <taxon>Polyporales</taxon>
        <taxon>Meruliaceae</taxon>
        <taxon>Hermanssonia</taxon>
    </lineage>
</organism>
<feature type="compositionally biased region" description="Polar residues" evidence="1">
    <location>
        <begin position="60"/>
        <end position="77"/>
    </location>
</feature>
<feature type="domain" description="C2H2-type" evidence="2">
    <location>
        <begin position="27"/>
        <end position="48"/>
    </location>
</feature>
<dbReference type="Proteomes" id="UP000186601">
    <property type="component" value="Unassembled WGS sequence"/>
</dbReference>
<reference evidence="3 4" key="1">
    <citation type="submission" date="2018-02" db="EMBL/GenBank/DDBJ databases">
        <title>Genome sequence of the basidiomycete white-rot fungus Phlebia centrifuga.</title>
        <authorList>
            <person name="Granchi Z."/>
            <person name="Peng M."/>
            <person name="de Vries R.P."/>
            <person name="Hilden K."/>
            <person name="Makela M.R."/>
            <person name="Grigoriev I."/>
            <person name="Riley R."/>
        </authorList>
    </citation>
    <scope>NUCLEOTIDE SEQUENCE [LARGE SCALE GENOMIC DNA]</scope>
    <source>
        <strain evidence="3 4">FBCC195</strain>
    </source>
</reference>
<protein>
    <recommendedName>
        <fullName evidence="2">C2H2-type domain-containing protein</fullName>
    </recommendedName>
</protein>
<evidence type="ECO:0000313" key="4">
    <source>
        <dbReference type="Proteomes" id="UP000186601"/>
    </source>
</evidence>
<dbReference type="PROSITE" id="PS00028">
    <property type="entry name" value="ZINC_FINGER_C2H2_1"/>
    <property type="match status" value="1"/>
</dbReference>
<keyword evidence="4" id="KW-1185">Reference proteome</keyword>
<evidence type="ECO:0000256" key="1">
    <source>
        <dbReference type="SAM" id="MobiDB-lite"/>
    </source>
</evidence>
<name>A0A2R6NHI9_9APHY</name>
<dbReference type="EMBL" id="MLYV02001241">
    <property type="protein sequence ID" value="PSR71856.1"/>
    <property type="molecule type" value="Genomic_DNA"/>
</dbReference>